<feature type="signal peptide" evidence="1">
    <location>
        <begin position="1"/>
        <end position="19"/>
    </location>
</feature>
<feature type="chain" id="PRO_5012797101" evidence="1">
    <location>
        <begin position="20"/>
        <end position="90"/>
    </location>
</feature>
<reference evidence="3" key="1">
    <citation type="submission" date="2017-01" db="EMBL/GenBank/DDBJ databases">
        <authorList>
            <person name="Wang Y."/>
            <person name="White M."/>
            <person name="Kvist S."/>
            <person name="Moncalvo J.-M."/>
        </authorList>
    </citation>
    <scope>NUCLEOTIDE SEQUENCE [LARGE SCALE GENOMIC DNA]</scope>
    <source>
        <strain evidence="3">ID-206-W2</strain>
    </source>
</reference>
<organism evidence="2 3">
    <name type="scientific">Smittium culicis</name>
    <dbReference type="NCBI Taxonomy" id="133412"/>
    <lineage>
        <taxon>Eukaryota</taxon>
        <taxon>Fungi</taxon>
        <taxon>Fungi incertae sedis</taxon>
        <taxon>Zoopagomycota</taxon>
        <taxon>Kickxellomycotina</taxon>
        <taxon>Harpellomycetes</taxon>
        <taxon>Harpellales</taxon>
        <taxon>Legeriomycetaceae</taxon>
        <taxon>Smittium</taxon>
    </lineage>
</organism>
<dbReference type="EMBL" id="LSSM01000708">
    <property type="protein sequence ID" value="OMJ28113.1"/>
    <property type="molecule type" value="Genomic_DNA"/>
</dbReference>
<dbReference type="Proteomes" id="UP000187429">
    <property type="component" value="Unassembled WGS sequence"/>
</dbReference>
<proteinExistence type="predicted"/>
<dbReference type="AlphaFoldDB" id="A0A1R1YML2"/>
<evidence type="ECO:0000313" key="2">
    <source>
        <dbReference type="EMBL" id="OMJ28113.1"/>
    </source>
</evidence>
<evidence type="ECO:0000313" key="3">
    <source>
        <dbReference type="Proteomes" id="UP000187429"/>
    </source>
</evidence>
<name>A0A1R1YML2_9FUNG</name>
<keyword evidence="3" id="KW-1185">Reference proteome</keyword>
<accession>A0A1R1YML2</accession>
<keyword evidence="1" id="KW-0732">Signal</keyword>
<gene>
    <name evidence="2" type="ORF">AYI69_g2417</name>
</gene>
<evidence type="ECO:0000256" key="1">
    <source>
        <dbReference type="SAM" id="SignalP"/>
    </source>
</evidence>
<comment type="caution">
    <text evidence="2">The sequence shown here is derived from an EMBL/GenBank/DDBJ whole genome shotgun (WGS) entry which is preliminary data.</text>
</comment>
<protein>
    <submittedName>
        <fullName evidence="2">Uncharacterized protein</fullName>
    </submittedName>
</protein>
<sequence length="90" mass="10545">MKFIIILSASSFLFRAILSVDSYKSDEYNQKTGSELFGYNLDEISYKNEEYNSFRDEISTDHAKTFENTFNGGIVEFYEDRDAKNNHAFR</sequence>